<evidence type="ECO:0000256" key="2">
    <source>
        <dbReference type="PROSITE-ProRule" id="PRU00252"/>
    </source>
</evidence>
<dbReference type="OrthoDB" id="1078367at2759"/>
<keyword evidence="1 2" id="KW-0238">DNA-binding</keyword>
<sequence>MSQIVSSFAPKIRVGATLTGRLFSTTAQRQSSVNKAVLVGFVGNDADTHETQSGKVAVNFNLATSRTYKNKEDELVTATQWHRIKSFHNADREYVSEIAKKGNMVYVEGEIRYENYTDKEGNDRNTTSIYASTIRRLRNKESKPAEE</sequence>
<dbReference type="Proteomes" id="UP001151582">
    <property type="component" value="Unassembled WGS sequence"/>
</dbReference>
<protein>
    <recommendedName>
        <fullName evidence="5">Single-stranded DNA-binding protein</fullName>
    </recommendedName>
</protein>
<gene>
    <name evidence="3" type="ORF">H4R34_004958</name>
</gene>
<dbReference type="GO" id="GO:0003697">
    <property type="term" value="F:single-stranded DNA binding"/>
    <property type="evidence" value="ECO:0007669"/>
    <property type="project" value="InterPro"/>
</dbReference>
<comment type="caution">
    <text evidence="3">The sequence shown here is derived from an EMBL/GenBank/DDBJ whole genome shotgun (WGS) entry which is preliminary data.</text>
</comment>
<evidence type="ECO:0000313" key="4">
    <source>
        <dbReference type="Proteomes" id="UP001151582"/>
    </source>
</evidence>
<name>A0A9W8AXC5_9FUNG</name>
<dbReference type="Pfam" id="PF00436">
    <property type="entry name" value="SSB"/>
    <property type="match status" value="1"/>
</dbReference>
<dbReference type="PROSITE" id="PS50935">
    <property type="entry name" value="SSB"/>
    <property type="match status" value="1"/>
</dbReference>
<evidence type="ECO:0000313" key="3">
    <source>
        <dbReference type="EMBL" id="KAJ1973780.1"/>
    </source>
</evidence>
<dbReference type="GO" id="GO:0042645">
    <property type="term" value="C:mitochondrial nucleoid"/>
    <property type="evidence" value="ECO:0007669"/>
    <property type="project" value="TreeGrafter"/>
</dbReference>
<dbReference type="SUPFAM" id="SSF50249">
    <property type="entry name" value="Nucleic acid-binding proteins"/>
    <property type="match status" value="1"/>
</dbReference>
<dbReference type="Gene3D" id="2.40.50.140">
    <property type="entry name" value="Nucleic acid-binding proteins"/>
    <property type="match status" value="1"/>
</dbReference>
<dbReference type="PANTHER" id="PTHR10302">
    <property type="entry name" value="SINGLE-STRANDED DNA-BINDING PROTEIN"/>
    <property type="match status" value="1"/>
</dbReference>
<dbReference type="NCBIfam" id="TIGR00621">
    <property type="entry name" value="ssb"/>
    <property type="match status" value="1"/>
</dbReference>
<keyword evidence="4" id="KW-1185">Reference proteome</keyword>
<organism evidence="3 4">
    <name type="scientific">Dimargaris verticillata</name>
    <dbReference type="NCBI Taxonomy" id="2761393"/>
    <lineage>
        <taxon>Eukaryota</taxon>
        <taxon>Fungi</taxon>
        <taxon>Fungi incertae sedis</taxon>
        <taxon>Zoopagomycota</taxon>
        <taxon>Kickxellomycotina</taxon>
        <taxon>Dimargaritomycetes</taxon>
        <taxon>Dimargaritales</taxon>
        <taxon>Dimargaritaceae</taxon>
        <taxon>Dimargaris</taxon>
    </lineage>
</organism>
<dbReference type="InterPro" id="IPR011344">
    <property type="entry name" value="ssDNA-bd"/>
</dbReference>
<dbReference type="PANTHER" id="PTHR10302:SF0">
    <property type="entry name" value="SINGLE-STRANDED DNA-BINDING PROTEIN, MITOCHONDRIAL"/>
    <property type="match status" value="1"/>
</dbReference>
<evidence type="ECO:0008006" key="5">
    <source>
        <dbReference type="Google" id="ProtNLM"/>
    </source>
</evidence>
<dbReference type="EMBL" id="JANBQB010000758">
    <property type="protein sequence ID" value="KAJ1973780.1"/>
    <property type="molecule type" value="Genomic_DNA"/>
</dbReference>
<proteinExistence type="inferred from homology"/>
<evidence type="ECO:0000256" key="1">
    <source>
        <dbReference type="ARBA" id="ARBA00023125"/>
    </source>
</evidence>
<feature type="non-terminal residue" evidence="3">
    <location>
        <position position="1"/>
    </location>
</feature>
<dbReference type="HAMAP" id="MF_00984">
    <property type="entry name" value="SSB"/>
    <property type="match status" value="1"/>
</dbReference>
<dbReference type="GO" id="GO:0006264">
    <property type="term" value="P:mitochondrial DNA replication"/>
    <property type="evidence" value="ECO:0007669"/>
    <property type="project" value="TreeGrafter"/>
</dbReference>
<dbReference type="CDD" id="cd04496">
    <property type="entry name" value="SSB_OBF"/>
    <property type="match status" value="1"/>
</dbReference>
<accession>A0A9W8AXC5</accession>
<reference evidence="3" key="1">
    <citation type="submission" date="2022-07" db="EMBL/GenBank/DDBJ databases">
        <title>Phylogenomic reconstructions and comparative analyses of Kickxellomycotina fungi.</title>
        <authorList>
            <person name="Reynolds N.K."/>
            <person name="Stajich J.E."/>
            <person name="Barry K."/>
            <person name="Grigoriev I.V."/>
            <person name="Crous P."/>
            <person name="Smith M.E."/>
        </authorList>
    </citation>
    <scope>NUCLEOTIDE SEQUENCE</scope>
    <source>
        <strain evidence="3">RSA 567</strain>
    </source>
</reference>
<dbReference type="InterPro" id="IPR000424">
    <property type="entry name" value="Primosome_PriB/ssb"/>
</dbReference>
<dbReference type="AlphaFoldDB" id="A0A9W8AXC5"/>
<dbReference type="InterPro" id="IPR012340">
    <property type="entry name" value="NA-bd_OB-fold"/>
</dbReference>